<sequence>MNDTNLMVLNYLLDVYHIKDISVEGVEKAIDDIFNFENILPQYRSLFNLIMVDAIDFELISERLTFKKMKDQLDEF</sequence>
<protein>
    <submittedName>
        <fullName evidence="1">Uncharacterized protein</fullName>
    </submittedName>
</protein>
<gene>
    <name evidence="1" type="ORF">UFOVP458_3</name>
</gene>
<organism evidence="1">
    <name type="scientific">uncultured Caudovirales phage</name>
    <dbReference type="NCBI Taxonomy" id="2100421"/>
    <lineage>
        <taxon>Viruses</taxon>
        <taxon>Duplodnaviria</taxon>
        <taxon>Heunggongvirae</taxon>
        <taxon>Uroviricota</taxon>
        <taxon>Caudoviricetes</taxon>
        <taxon>Peduoviridae</taxon>
        <taxon>Maltschvirus</taxon>
        <taxon>Maltschvirus maltsch</taxon>
    </lineage>
</organism>
<evidence type="ECO:0000313" key="1">
    <source>
        <dbReference type="EMBL" id="CAB4143887.1"/>
    </source>
</evidence>
<reference evidence="1" key="1">
    <citation type="submission" date="2020-04" db="EMBL/GenBank/DDBJ databases">
        <authorList>
            <person name="Chiriac C."/>
            <person name="Salcher M."/>
            <person name="Ghai R."/>
            <person name="Kavagutti S V."/>
        </authorList>
    </citation>
    <scope>NUCLEOTIDE SEQUENCE</scope>
</reference>
<accession>A0A6J5MDA7</accession>
<proteinExistence type="predicted"/>
<dbReference type="EMBL" id="LR796437">
    <property type="protein sequence ID" value="CAB4143887.1"/>
    <property type="molecule type" value="Genomic_DNA"/>
</dbReference>
<name>A0A6J5MDA7_9CAUD</name>